<dbReference type="GO" id="GO:0030313">
    <property type="term" value="C:cell envelope"/>
    <property type="evidence" value="ECO:0007669"/>
    <property type="project" value="UniProtKB-SubCell"/>
</dbReference>
<evidence type="ECO:0000256" key="1">
    <source>
        <dbReference type="ARBA" id="ARBA00004196"/>
    </source>
</evidence>
<evidence type="ECO:0000256" key="3">
    <source>
        <dbReference type="ARBA" id="ARBA00022801"/>
    </source>
</evidence>
<name>A0A553IJN5_ACHLA</name>
<dbReference type="Pfam" id="PF09479">
    <property type="entry name" value="Flg_new"/>
    <property type="match status" value="2"/>
</dbReference>
<dbReference type="PANTHER" id="PTHR33607:SF2">
    <property type="entry name" value="ENDONUCLEASE-1"/>
    <property type="match status" value="1"/>
</dbReference>
<feature type="signal peptide" evidence="4">
    <location>
        <begin position="1"/>
        <end position="18"/>
    </location>
</feature>
<organism evidence="5 6">
    <name type="scientific">Acholeplasma laidlawii</name>
    <dbReference type="NCBI Taxonomy" id="2148"/>
    <lineage>
        <taxon>Bacteria</taxon>
        <taxon>Bacillati</taxon>
        <taxon>Mycoplasmatota</taxon>
        <taxon>Mollicutes</taxon>
        <taxon>Acholeplasmatales</taxon>
        <taxon>Acholeplasmataceae</taxon>
        <taxon>Acholeplasma</taxon>
    </lineage>
</organism>
<comment type="caution">
    <text evidence="5">The sequence shown here is derived from an EMBL/GenBank/DDBJ whole genome shotgun (WGS) entry which is preliminary data.</text>
</comment>
<feature type="chain" id="PRO_5022714393" evidence="4">
    <location>
        <begin position="19"/>
        <end position="747"/>
    </location>
</feature>
<dbReference type="GO" id="GO:0016787">
    <property type="term" value="F:hydrolase activity"/>
    <property type="evidence" value="ECO:0007669"/>
    <property type="project" value="UniProtKB-KW"/>
</dbReference>
<reference evidence="5 6" key="1">
    <citation type="submission" date="2019-07" db="EMBL/GenBank/DDBJ databases">
        <title>Genome sequence of Acholeplasma laidlawii strain with increased resistance to erythromycin.</title>
        <authorList>
            <person name="Medvedeva E.S."/>
            <person name="Baranova N.B."/>
            <person name="Siniagina M.N."/>
            <person name="Mouzykantov A."/>
            <person name="Chernova O.A."/>
            <person name="Chernov V.M."/>
        </authorList>
    </citation>
    <scope>NUCLEOTIDE SEQUENCE [LARGE SCALE GENOMIC DNA]</scope>
    <source>
        <strain evidence="5 6">PG8REry</strain>
    </source>
</reference>
<dbReference type="SUPFAM" id="SSF54060">
    <property type="entry name" value="His-Me finger endonucleases"/>
    <property type="match status" value="1"/>
</dbReference>
<comment type="subcellular location">
    <subcellularLocation>
        <location evidence="1">Cell envelope</location>
    </subcellularLocation>
</comment>
<dbReference type="RefSeq" id="WP_012242074.1">
    <property type="nucleotide sequence ID" value="NZ_JACAOE010000001.1"/>
</dbReference>
<evidence type="ECO:0000256" key="2">
    <source>
        <dbReference type="ARBA" id="ARBA00022722"/>
    </source>
</evidence>
<dbReference type="GeneID" id="41339561"/>
<dbReference type="GO" id="GO:0004518">
    <property type="term" value="F:nuclease activity"/>
    <property type="evidence" value="ECO:0007669"/>
    <property type="project" value="UniProtKB-KW"/>
</dbReference>
<evidence type="ECO:0000313" key="6">
    <source>
        <dbReference type="Proteomes" id="UP000315938"/>
    </source>
</evidence>
<evidence type="ECO:0000256" key="4">
    <source>
        <dbReference type="SAM" id="SignalP"/>
    </source>
</evidence>
<dbReference type="EMBL" id="VKID01000001">
    <property type="protein sequence ID" value="TRY00427.1"/>
    <property type="molecule type" value="Genomic_DNA"/>
</dbReference>
<dbReference type="Pfam" id="PF04231">
    <property type="entry name" value="Endonuclease_1"/>
    <property type="match status" value="1"/>
</dbReference>
<proteinExistence type="predicted"/>
<dbReference type="PANTHER" id="PTHR33607">
    <property type="entry name" value="ENDONUCLEASE-1"/>
    <property type="match status" value="1"/>
</dbReference>
<keyword evidence="2" id="KW-0540">Nuclease</keyword>
<evidence type="ECO:0000313" key="5">
    <source>
        <dbReference type="EMBL" id="TRY00427.1"/>
    </source>
</evidence>
<dbReference type="Gene3D" id="2.60.40.4270">
    <property type="entry name" value="Listeria-Bacteroides repeat domain"/>
    <property type="match status" value="2"/>
</dbReference>
<gene>
    <name evidence="5" type="ORF">FNV44_05065</name>
</gene>
<dbReference type="NCBIfam" id="TIGR02543">
    <property type="entry name" value="List_Bact_rpt"/>
    <property type="match status" value="1"/>
</dbReference>
<keyword evidence="4" id="KW-0732">Signal</keyword>
<sequence length="747" mass="85433">MKKIAILLMIVSSIFLLSSCDIITDLLNEKSYEVTFHIVDEESYSVMVTDFTKEDFNISQVPNKTGYDFKGWYLNEDFTNAYIPKYEYESALNFYAKFEIKTFDVSIYDTVMNETNIFKINYGSTLSDIEYSHEGVILTGYKYMDDDVTFDIASEVTTDLDLYTVFESSEGYVLVTFETNTDLPTINRVSTANIEIEMPQNPVKEGQIFVGWFTDNTYSTFYDFNELVTTDLTLHGKFVTPTTMDYEVDDTVVSFEGLNDALQYQYYIKNDEILDEPFTETFTNYIDLKPFESLFLNETEMIVKVVFPSGEQYVLFNVFLKFDDLTIYKENFESSAFLARTNYSNNTTPRIDGPLDYQYSILNGTASTTKPIEGLKSVQLRNGTNTPYLQTNFLLEGVTKISFLSKSSNHNLSLKVLNSLGEVLETYLFELTTTPTMYQVAINQIGPIKLKFELVATSNITTGEQIFIDDIRVFGSTSSKVLVEIIKEEEPNADLEAIRQAFEAHRSKLTPPGFNALSNEGLLQYYASLNGLTGNAFKTELTNILVNTHRRLISYDEARFVLEMSDIVTNGDKTYLDGIYSGHEIVRYWDGGTTWAREHVWPNSRLAMDRVTGSNKNQASDVHNLRAIDPRVNSSRSNRYFMEATSYGLVGTTAYYPGDNYKGDVARILFYMVARYPDILTLRDDNIIDSAYTSEGAVMGVLSLLIKWHEEDPVSQFEINRNNIIYSFQGNRNPFIDFPEYVDVYFN</sequence>
<dbReference type="InterPro" id="IPR013378">
    <property type="entry name" value="InlB-like_B-rpt"/>
</dbReference>
<dbReference type="InterPro" id="IPR042229">
    <property type="entry name" value="Listeria/Bacterioides_rpt_sf"/>
</dbReference>
<keyword evidence="3" id="KW-0378">Hydrolase</keyword>
<accession>A0A553IJN5</accession>
<protein>
    <submittedName>
        <fullName evidence="5">Uncharacterized protein</fullName>
    </submittedName>
</protein>
<dbReference type="AlphaFoldDB" id="A0A553IJN5"/>
<dbReference type="Proteomes" id="UP000315938">
    <property type="component" value="Unassembled WGS sequence"/>
</dbReference>
<dbReference type="InterPro" id="IPR007346">
    <property type="entry name" value="Endonuclease-I"/>
</dbReference>
<dbReference type="InterPro" id="IPR044925">
    <property type="entry name" value="His-Me_finger_sf"/>
</dbReference>
<dbReference type="PROSITE" id="PS51257">
    <property type="entry name" value="PROKAR_LIPOPROTEIN"/>
    <property type="match status" value="1"/>
</dbReference>